<feature type="domain" description="Alginate lyase 2" evidence="2">
    <location>
        <begin position="43"/>
        <end position="255"/>
    </location>
</feature>
<keyword evidence="3" id="KW-0456">Lyase</keyword>
<protein>
    <submittedName>
        <fullName evidence="3">Polysaccharide lyase family 7 protein</fullName>
    </submittedName>
</protein>
<dbReference type="EMBL" id="CP054929">
    <property type="protein sequence ID" value="QKW54937.1"/>
    <property type="molecule type" value="Genomic_DNA"/>
</dbReference>
<dbReference type="Proteomes" id="UP000509303">
    <property type="component" value="Chromosome"/>
</dbReference>
<dbReference type="InterPro" id="IPR014895">
    <property type="entry name" value="Alginate_lyase_2"/>
</dbReference>
<evidence type="ECO:0000313" key="4">
    <source>
        <dbReference type="Proteomes" id="UP000509303"/>
    </source>
</evidence>
<dbReference type="InterPro" id="IPR013320">
    <property type="entry name" value="ConA-like_dom_sf"/>
</dbReference>
<dbReference type="Gene3D" id="2.60.120.200">
    <property type="match status" value="1"/>
</dbReference>
<evidence type="ECO:0000256" key="1">
    <source>
        <dbReference type="SAM" id="MobiDB-lite"/>
    </source>
</evidence>
<dbReference type="SUPFAM" id="SSF49899">
    <property type="entry name" value="Concanavalin A-like lectins/glucanases"/>
    <property type="match status" value="1"/>
</dbReference>
<dbReference type="Pfam" id="PF08787">
    <property type="entry name" value="Alginate_lyase2"/>
    <property type="match status" value="1"/>
</dbReference>
<evidence type="ECO:0000259" key="2">
    <source>
        <dbReference type="Pfam" id="PF08787"/>
    </source>
</evidence>
<name>A0A7H8NK22_9ACTN</name>
<sequence length="257" mass="28082">MPVAALTTALVAPVSVRAADAPAGPGARAATEGGRADLPSEVLDLGNWKVTLPIGEEEKPTEIFQPELDGYSRDPYFTVTRSGRAVRFRAPVNGVTTSGSKNPRTELREMERDGSDEIEWSSTSGKHTMTVREAFTHLPEDKPHVVGAQIHGGDDDVTALRLEGTKLYVTKGDTTHHHLITDDYQLGTVFTVRYVVAKGKVKVYFNGRLETTIAHSDPSNYFKTGAYTQAHCGNSSPCADDNYGEVEIRDVRVRHED</sequence>
<reference evidence="3 4" key="1">
    <citation type="submission" date="2020-06" db="EMBL/GenBank/DDBJ databases">
        <title>Genome mining for natural products.</title>
        <authorList>
            <person name="Zhang B."/>
            <person name="Shi J."/>
            <person name="Ge H."/>
        </authorList>
    </citation>
    <scope>NUCLEOTIDE SEQUENCE [LARGE SCALE GENOMIC DNA]</scope>
    <source>
        <strain evidence="3 4">NA00687</strain>
    </source>
</reference>
<keyword evidence="4" id="KW-1185">Reference proteome</keyword>
<feature type="compositionally biased region" description="Basic and acidic residues" evidence="1">
    <location>
        <begin position="103"/>
        <end position="115"/>
    </location>
</feature>
<proteinExistence type="predicted"/>
<accession>A0A7H8NK22</accession>
<feature type="region of interest" description="Disordered" evidence="1">
    <location>
        <begin position="93"/>
        <end position="121"/>
    </location>
</feature>
<organism evidence="3 4">
    <name type="scientific">Streptomyces buecherae</name>
    <dbReference type="NCBI Taxonomy" id="2763006"/>
    <lineage>
        <taxon>Bacteria</taxon>
        <taxon>Bacillati</taxon>
        <taxon>Actinomycetota</taxon>
        <taxon>Actinomycetes</taxon>
        <taxon>Kitasatosporales</taxon>
        <taxon>Streptomycetaceae</taxon>
        <taxon>Streptomyces</taxon>
    </lineage>
</organism>
<evidence type="ECO:0000313" key="3">
    <source>
        <dbReference type="EMBL" id="QKW54937.1"/>
    </source>
</evidence>
<dbReference type="AlphaFoldDB" id="A0A7H8NK22"/>
<dbReference type="GO" id="GO:0016829">
    <property type="term" value="F:lyase activity"/>
    <property type="evidence" value="ECO:0007669"/>
    <property type="project" value="UniProtKB-KW"/>
</dbReference>
<gene>
    <name evidence="3" type="ORF">HUT08_32135</name>
</gene>